<accession>L0AZH3</accession>
<dbReference type="PANTHER" id="PTHR12455:SF0">
    <property type="entry name" value="NUCLEOLAR COMPLEX PROTEIN 4 HOMOLOG"/>
    <property type="match status" value="1"/>
</dbReference>
<dbReference type="VEuPathDB" id="PiroplasmaDB:BEWA_000780"/>
<proteinExistence type="inferred from homology"/>
<dbReference type="InterPro" id="IPR027193">
    <property type="entry name" value="Noc4"/>
</dbReference>
<dbReference type="GO" id="GO:0042254">
    <property type="term" value="P:ribosome biogenesis"/>
    <property type="evidence" value="ECO:0007669"/>
    <property type="project" value="InterPro"/>
</dbReference>
<keyword evidence="5" id="KW-1185">Reference proteome</keyword>
<feature type="compositionally biased region" description="Acidic residues" evidence="2">
    <location>
        <begin position="304"/>
        <end position="324"/>
    </location>
</feature>
<evidence type="ECO:0000256" key="2">
    <source>
        <dbReference type="SAM" id="MobiDB-lite"/>
    </source>
</evidence>
<dbReference type="STRING" id="1537102.L0AZH3"/>
<dbReference type="OrthoDB" id="365734at2759"/>
<evidence type="ECO:0000313" key="5">
    <source>
        <dbReference type="Proteomes" id="UP000031512"/>
    </source>
</evidence>
<evidence type="ECO:0000259" key="3">
    <source>
        <dbReference type="Pfam" id="PF03914"/>
    </source>
</evidence>
<evidence type="ECO:0000313" key="4">
    <source>
        <dbReference type="EMBL" id="AFZ80673.1"/>
    </source>
</evidence>
<feature type="domain" description="CCAAT-binding factor" evidence="3">
    <location>
        <begin position="434"/>
        <end position="542"/>
    </location>
</feature>
<dbReference type="InterPro" id="IPR005612">
    <property type="entry name" value="CCAAT-binding_factor"/>
</dbReference>
<dbReference type="EMBL" id="CP001670">
    <property type="protein sequence ID" value="AFZ80673.1"/>
    <property type="molecule type" value="Genomic_DNA"/>
</dbReference>
<evidence type="ECO:0000256" key="1">
    <source>
        <dbReference type="ARBA" id="ARBA00007797"/>
    </source>
</evidence>
<dbReference type="RefSeq" id="XP_004830339.1">
    <property type="nucleotide sequence ID" value="XM_004830282.1"/>
</dbReference>
<dbReference type="KEGG" id="beq:BEWA_000780"/>
<organism evidence="4 5">
    <name type="scientific">Theileria equi strain WA</name>
    <dbReference type="NCBI Taxonomy" id="1537102"/>
    <lineage>
        <taxon>Eukaryota</taxon>
        <taxon>Sar</taxon>
        <taxon>Alveolata</taxon>
        <taxon>Apicomplexa</taxon>
        <taxon>Aconoidasida</taxon>
        <taxon>Piroplasmida</taxon>
        <taxon>Theileriidae</taxon>
        <taxon>Theileria</taxon>
    </lineage>
</organism>
<dbReference type="AlphaFoldDB" id="L0AZH3"/>
<sequence length="608" mass="69111">MGDVDARKALHLLERAFALISAKNEGENIDFMENEVNLENKDEIESLVDEIVESLYPLKAKYSVFYTPGQIYGLFKRIYEGKSSKNDGKYTESQGSVDRTPVNSGLISFHSSSSNQETENSLGGDSGIETFYSIESTPTGSTPCGGRSNSFMLNYEVMEDVGNSSKDLGKELTICATTELLRLLYIMSGYSHYLAYVHVKLKSLMRLEEGLYEMLDKNCESMALLEYYILSSIYHGLFVVDADEVFLDMYKDYLVYLPQAMYFTMVNFLSEKSTKEQINAFVELLSSIPIPLEFREAIGNTSDAQEDESDDDSSIDYESEEESPYDPIDGKALSKRYKGMYNKLWMYVIRDYHVNHGLSSEALVTLVEAMPSHVFPFSSNPLLFVDLLIDFLSHSSLNLQILSLRALMELVLYYGLDDAMILSVDVEEHAGEEKSASYFYLKLLKFLNIEYLDGDYGKCLLQVLYTALKSSMLPVKLISSFIKRLVQVSCVTDSLTTNALLSIALDLLIRHNKHCIHLVSDVQDKEGEEYLYELTLLLRHFNDATTKICGIYHSDLRDKNVVKLNVDDFVNLERNQLLKSIVCRIKKSEDSPFRENVQKSTFLVSKLF</sequence>
<dbReference type="eggNOG" id="KOG2154">
    <property type="taxonomic scope" value="Eukaryota"/>
</dbReference>
<dbReference type="GO" id="GO:0030692">
    <property type="term" value="C:Noc4p-Nop14p complex"/>
    <property type="evidence" value="ECO:0007669"/>
    <property type="project" value="TreeGrafter"/>
</dbReference>
<dbReference type="PANTHER" id="PTHR12455">
    <property type="entry name" value="NUCLEOLAR COMPLEX PROTEIN 4"/>
    <property type="match status" value="1"/>
</dbReference>
<dbReference type="Pfam" id="PF03914">
    <property type="entry name" value="CBF"/>
    <property type="match status" value="1"/>
</dbReference>
<name>L0AZH3_THEEQ</name>
<reference evidence="4 5" key="1">
    <citation type="journal article" date="2012" name="BMC Genomics">
        <title>Comparative genomic analysis and phylogenetic position of Theileria equi.</title>
        <authorList>
            <person name="Kappmeyer L.S."/>
            <person name="Thiagarajan M."/>
            <person name="Herndon D.R."/>
            <person name="Ramsay J.D."/>
            <person name="Caler E."/>
            <person name="Djikeng A."/>
            <person name="Gillespie J.J."/>
            <person name="Lau A.O."/>
            <person name="Roalson E.H."/>
            <person name="Silva J.C."/>
            <person name="Silva M.G."/>
            <person name="Suarez C.E."/>
            <person name="Ueti M.W."/>
            <person name="Nene V.M."/>
            <person name="Mealey R.H."/>
            <person name="Knowles D.P."/>
            <person name="Brayton K.A."/>
        </authorList>
    </citation>
    <scope>NUCLEOTIDE SEQUENCE [LARGE SCALE GENOMIC DNA]</scope>
    <source>
        <strain evidence="4 5">WA</strain>
    </source>
</reference>
<dbReference type="GO" id="GO:0032040">
    <property type="term" value="C:small-subunit processome"/>
    <property type="evidence" value="ECO:0007669"/>
    <property type="project" value="TreeGrafter"/>
</dbReference>
<protein>
    <recommendedName>
        <fullName evidence="3">CCAAT-binding factor domain-containing protein</fullName>
    </recommendedName>
</protein>
<dbReference type="GeneID" id="15806382"/>
<dbReference type="Proteomes" id="UP000031512">
    <property type="component" value="Chromosome 3"/>
</dbReference>
<comment type="similarity">
    <text evidence="1">Belongs to the CBF/MAK21 family.</text>
</comment>
<feature type="region of interest" description="Disordered" evidence="2">
    <location>
        <begin position="300"/>
        <end position="330"/>
    </location>
</feature>
<gene>
    <name evidence="4" type="ORF">BEWA_000780</name>
</gene>